<dbReference type="Gene3D" id="1.10.1200.120">
    <property type="entry name" value="Large-conductance mechanosensitive channel, MscL, domain 1"/>
    <property type="match status" value="1"/>
</dbReference>
<reference evidence="6 7" key="1">
    <citation type="journal article" date="2016" name="Nat. Commun.">
        <title>Thousands of microbial genomes shed light on interconnected biogeochemical processes in an aquifer system.</title>
        <authorList>
            <person name="Anantharaman K."/>
            <person name="Brown C.T."/>
            <person name="Hug L.A."/>
            <person name="Sharon I."/>
            <person name="Castelle C.J."/>
            <person name="Probst A.J."/>
            <person name="Thomas B.C."/>
            <person name="Singh A."/>
            <person name="Wilkins M.J."/>
            <person name="Karaoz U."/>
            <person name="Brodie E.L."/>
            <person name="Williams K.H."/>
            <person name="Hubbard S.S."/>
            <person name="Banfield J.F."/>
        </authorList>
    </citation>
    <scope>NUCLEOTIDE SEQUENCE [LARGE SCALE GENOMIC DNA]</scope>
</reference>
<keyword evidence="3 5" id="KW-1133">Transmembrane helix</keyword>
<dbReference type="GO" id="GO:0016020">
    <property type="term" value="C:membrane"/>
    <property type="evidence" value="ECO:0007669"/>
    <property type="project" value="UniProtKB-SubCell"/>
</dbReference>
<accession>A0A1F6E1Y2</accession>
<keyword evidence="2 5" id="KW-0812">Transmembrane</keyword>
<feature type="transmembrane region" description="Helical" evidence="5">
    <location>
        <begin position="64"/>
        <end position="92"/>
    </location>
</feature>
<dbReference type="PANTHER" id="PTHR30266:SF2">
    <property type="entry name" value="LARGE-CONDUCTANCE MECHANOSENSITIVE CHANNEL"/>
    <property type="match status" value="1"/>
</dbReference>
<comment type="subcellular location">
    <subcellularLocation>
        <location evidence="1">Membrane</location>
        <topology evidence="1">Multi-pass membrane protein</topology>
    </subcellularLocation>
</comment>
<dbReference type="GO" id="GO:0008381">
    <property type="term" value="F:mechanosensitive monoatomic ion channel activity"/>
    <property type="evidence" value="ECO:0007669"/>
    <property type="project" value="TreeGrafter"/>
</dbReference>
<evidence type="ECO:0000256" key="2">
    <source>
        <dbReference type="ARBA" id="ARBA00022692"/>
    </source>
</evidence>
<protein>
    <recommendedName>
        <fullName evidence="8">Mechanosensitive ion channel protein MscL</fullName>
    </recommendedName>
</protein>
<evidence type="ECO:0000256" key="3">
    <source>
        <dbReference type="ARBA" id="ARBA00022989"/>
    </source>
</evidence>
<evidence type="ECO:0000256" key="4">
    <source>
        <dbReference type="ARBA" id="ARBA00023136"/>
    </source>
</evidence>
<name>A0A1F6E1Y2_9BACT</name>
<dbReference type="PANTHER" id="PTHR30266">
    <property type="entry name" value="MECHANOSENSITIVE CHANNEL MSCL"/>
    <property type="match status" value="1"/>
</dbReference>
<dbReference type="Proteomes" id="UP000178572">
    <property type="component" value="Unassembled WGS sequence"/>
</dbReference>
<dbReference type="Pfam" id="PF01741">
    <property type="entry name" value="MscL"/>
    <property type="match status" value="1"/>
</dbReference>
<dbReference type="InterPro" id="IPR037673">
    <property type="entry name" value="MSC/AndL"/>
</dbReference>
<sequence length="104" mass="11218">MVREQIRGTVAGFVEFVRERGVMGLAIGFVLGGAVSRVTTSFSSDIVNPALSYLFGGTERLSDIMIGSVAIGKFLAAVLDFLVLALAVYLIFRMLKLDTLDSKK</sequence>
<dbReference type="STRING" id="1798500.A3C21_03815"/>
<proteinExistence type="predicted"/>
<gene>
    <name evidence="6" type="ORF">A3C21_03815</name>
</gene>
<comment type="caution">
    <text evidence="6">The sequence shown here is derived from an EMBL/GenBank/DDBJ whole genome shotgun (WGS) entry which is preliminary data.</text>
</comment>
<evidence type="ECO:0000313" key="6">
    <source>
        <dbReference type="EMBL" id="OGG67577.1"/>
    </source>
</evidence>
<dbReference type="SUPFAM" id="SSF81330">
    <property type="entry name" value="Gated mechanosensitive channel"/>
    <property type="match status" value="1"/>
</dbReference>
<dbReference type="AlphaFoldDB" id="A0A1F6E1Y2"/>
<feature type="transmembrane region" description="Helical" evidence="5">
    <location>
        <begin position="21"/>
        <end position="44"/>
    </location>
</feature>
<keyword evidence="4 5" id="KW-0472">Membrane</keyword>
<evidence type="ECO:0000256" key="5">
    <source>
        <dbReference type="SAM" id="Phobius"/>
    </source>
</evidence>
<evidence type="ECO:0008006" key="8">
    <source>
        <dbReference type="Google" id="ProtNLM"/>
    </source>
</evidence>
<dbReference type="EMBL" id="MFLN01000004">
    <property type="protein sequence ID" value="OGG67577.1"/>
    <property type="molecule type" value="Genomic_DNA"/>
</dbReference>
<dbReference type="InterPro" id="IPR036019">
    <property type="entry name" value="MscL_channel"/>
</dbReference>
<organism evidence="6 7">
    <name type="scientific">Candidatus Kaiserbacteria bacterium RIFCSPHIGHO2_02_FULL_59_21</name>
    <dbReference type="NCBI Taxonomy" id="1798500"/>
    <lineage>
        <taxon>Bacteria</taxon>
        <taxon>Candidatus Kaiseribacteriota</taxon>
    </lineage>
</organism>
<evidence type="ECO:0000256" key="1">
    <source>
        <dbReference type="ARBA" id="ARBA00004141"/>
    </source>
</evidence>
<evidence type="ECO:0000313" key="7">
    <source>
        <dbReference type="Proteomes" id="UP000178572"/>
    </source>
</evidence>